<dbReference type="Pfam" id="PF05025">
    <property type="entry name" value="RbsD_FucU"/>
    <property type="match status" value="1"/>
</dbReference>
<comment type="catalytic activity">
    <reaction evidence="3">
        <text>alpha-L-fucose = beta-L-fucose</text>
        <dbReference type="Rhea" id="RHEA:25580"/>
        <dbReference type="ChEBI" id="CHEBI:42548"/>
        <dbReference type="ChEBI" id="CHEBI:42589"/>
        <dbReference type="EC" id="5.1.3.29"/>
    </reaction>
</comment>
<organism evidence="4 5">
    <name type="scientific">Neglectibacter timonensis</name>
    <dbReference type="NCBI Taxonomy" id="1776382"/>
    <lineage>
        <taxon>Bacteria</taxon>
        <taxon>Bacillati</taxon>
        <taxon>Bacillota</taxon>
        <taxon>Clostridia</taxon>
        <taxon>Eubacteriales</taxon>
        <taxon>Oscillospiraceae</taxon>
        <taxon>Neglectibacter</taxon>
    </lineage>
</organism>
<evidence type="ECO:0000313" key="5">
    <source>
        <dbReference type="Proteomes" id="UP001524473"/>
    </source>
</evidence>
<comment type="caution">
    <text evidence="4">The sequence shown here is derived from an EMBL/GenBank/DDBJ whole genome shotgun (WGS) entry which is preliminary data.</text>
</comment>
<name>A0ABT1S2M9_9FIRM</name>
<gene>
    <name evidence="4" type="ORF">NE695_14785</name>
</gene>
<sequence length="144" mass="16268">MLRHIPRNITPDLMDVLMRMGHGDEIVFGDANFPAESMGQRVVHAEGDTIENLLASILPFFPLDDYVEENAVLMSVVAGKGEEPAVWNKYRDLLERYDEEKAFTGFSFLSRQEFYARARTAVAVVATGEREKYSNIILKLGVVK</sequence>
<reference evidence="4 5" key="1">
    <citation type="submission" date="2022-06" db="EMBL/GenBank/DDBJ databases">
        <title>Isolation of gut microbiota from human fecal samples.</title>
        <authorList>
            <person name="Pamer E.G."/>
            <person name="Barat B."/>
            <person name="Waligurski E."/>
            <person name="Medina S."/>
            <person name="Paddock L."/>
            <person name="Mostad J."/>
        </authorList>
    </citation>
    <scope>NUCLEOTIDE SEQUENCE [LARGE SCALE GENOMIC DNA]</scope>
    <source>
        <strain evidence="4 5">DFI.9.73</strain>
    </source>
</reference>
<keyword evidence="2 4" id="KW-0413">Isomerase</keyword>
<dbReference type="InterPro" id="IPR050443">
    <property type="entry name" value="RbsD/FucU_mutarotase"/>
</dbReference>
<proteinExistence type="predicted"/>
<dbReference type="SUPFAM" id="SSF102546">
    <property type="entry name" value="RbsD-like"/>
    <property type="match status" value="1"/>
</dbReference>
<dbReference type="RefSeq" id="WP_066860205.1">
    <property type="nucleotide sequence ID" value="NZ_CABKVV010000009.1"/>
</dbReference>
<dbReference type="PANTHER" id="PTHR31690:SF4">
    <property type="entry name" value="FUCOSE MUTAROTASE"/>
    <property type="match status" value="1"/>
</dbReference>
<dbReference type="Gene3D" id="3.40.1650.10">
    <property type="entry name" value="RbsD-like domain"/>
    <property type="match status" value="1"/>
</dbReference>
<dbReference type="EMBL" id="JANFZH010000040">
    <property type="protein sequence ID" value="MCQ4841179.1"/>
    <property type="molecule type" value="Genomic_DNA"/>
</dbReference>
<dbReference type="Proteomes" id="UP001524473">
    <property type="component" value="Unassembled WGS sequence"/>
</dbReference>
<comment type="catalytic activity">
    <reaction evidence="1">
        <text>beta-D-ribopyranose = beta-D-ribofuranose</text>
        <dbReference type="Rhea" id="RHEA:25432"/>
        <dbReference type="ChEBI" id="CHEBI:27476"/>
        <dbReference type="ChEBI" id="CHEBI:47002"/>
        <dbReference type="EC" id="5.4.99.62"/>
    </reaction>
</comment>
<protein>
    <submittedName>
        <fullName evidence="4">Fucose isomerase</fullName>
    </submittedName>
</protein>
<dbReference type="PANTHER" id="PTHR31690">
    <property type="entry name" value="FUCOSE MUTAROTASE"/>
    <property type="match status" value="1"/>
</dbReference>
<evidence type="ECO:0000256" key="1">
    <source>
        <dbReference type="ARBA" id="ARBA00000223"/>
    </source>
</evidence>
<dbReference type="InterPro" id="IPR023750">
    <property type="entry name" value="RbsD-like_sf"/>
</dbReference>
<dbReference type="InterPro" id="IPR007721">
    <property type="entry name" value="RbsD_FucU"/>
</dbReference>
<dbReference type="GeneID" id="90531101"/>
<evidence type="ECO:0000256" key="3">
    <source>
        <dbReference type="ARBA" id="ARBA00036324"/>
    </source>
</evidence>
<evidence type="ECO:0000256" key="2">
    <source>
        <dbReference type="ARBA" id="ARBA00023235"/>
    </source>
</evidence>
<evidence type="ECO:0000313" key="4">
    <source>
        <dbReference type="EMBL" id="MCQ4841179.1"/>
    </source>
</evidence>
<dbReference type="GO" id="GO:0016853">
    <property type="term" value="F:isomerase activity"/>
    <property type="evidence" value="ECO:0007669"/>
    <property type="project" value="UniProtKB-KW"/>
</dbReference>
<keyword evidence="5" id="KW-1185">Reference proteome</keyword>
<accession>A0ABT1S2M9</accession>